<keyword evidence="6" id="KW-0067">ATP-binding</keyword>
<name>A0A0S4INI4_BODSA</name>
<protein>
    <recommendedName>
        <fullName evidence="1">non-specific serine/threonine protein kinase</fullName>
        <ecNumber evidence="1">2.7.11.1</ecNumber>
    </recommendedName>
</protein>
<evidence type="ECO:0000256" key="1">
    <source>
        <dbReference type="ARBA" id="ARBA00012513"/>
    </source>
</evidence>
<reference evidence="12" key="1">
    <citation type="submission" date="2015-09" db="EMBL/GenBank/DDBJ databases">
        <authorList>
            <consortium name="Pathogen Informatics"/>
        </authorList>
    </citation>
    <scope>NUCLEOTIDE SEQUENCE [LARGE SCALE GENOMIC DNA]</scope>
    <source>
        <strain evidence="12">Lake Konstanz</strain>
    </source>
</reference>
<sequence length="950" mass="102348">MAGGRRKDSKRPPPLDLHSNSPPAASSSQKRSSSATTINMARRSASPASTKAPPQGKHNRCSDATKAVAAWLVAGGASIGRGLCSVFSSAPQRRSQRPSGRDPPPCTNVGFRILQGFGAVVMYLASLARAVGLLLSNVSSVLLFRHGRHRCNAGWAVEDGGIVESLSPSRSGSAADRKGDSCFTPVLGGSDAVGRGVSYYYDVEEGEFQPSKRLLFRRTGSDLNYSSIADIIPSPLTIGSKLYQLTSGVPQHSAATAMRSASKGPVTSVDKRGYFTGSYGATVGRGAFQAIACIGHGTYSSVWLALDVRGVTARVMPNMVHRMEDGSGYNSSASILSGSLQHAFVVLKVSRCLPEYVRACEEEFATNKMLHVELQRRGFSTERFLLYPSSFVEPAATPSEEQKTASSSGPTDDPSSNPPSMHVVQVGEVCGPSLLLLVTDAPPSRCGVALNDRRWRLMCVQFMIRQLLEASESLHQCGVVHSDIKPENLLFSLPAVEFLEKMQSEARGGFLSAAQHSSTYQNLLIARHRCDIMCHSSAWGELVHRHKHLADSGTDSIDAARIACSVKLADLGSSLRITTPNGTSPQKEGLLLSNSGSGSWSRVANSSGPMRLPPSSSNITPCGSIPQLCSSLPSSSLASSRPMTPSSQRSTCAILPGGHVQWNAVVLQTREYRSPEAILQLHPSSMISAGMDIWSIACVAFELVTGHYLLHPRLVAMQQRQSNGATAAEGEDDDKVDAIHLAMMQDLLSCPAPPELRTEGLYSAKLAILQLHPSSMISAGMDIWSIACVAFELATGHYLLHPRLVAMQQRQSNGATGAEGEDDDKVDAIHLAMMQDLLSCPAPPELRTEGLYSAKLFETGKNGVSPRDPPPTEGTMERKERFLTALLHHHLNPECRILQSTGKFESGSIEYDAAIRDFAQFLALALQWLPWERPSAAELLQCKWIRQRTL</sequence>
<evidence type="ECO:0000259" key="10">
    <source>
        <dbReference type="PROSITE" id="PS50011"/>
    </source>
</evidence>
<keyword evidence="12" id="KW-1185">Reference proteome</keyword>
<keyword evidence="2" id="KW-0723">Serine/threonine-protein kinase</keyword>
<dbReference type="EC" id="2.7.11.1" evidence="1"/>
<dbReference type="InterPro" id="IPR000719">
    <property type="entry name" value="Prot_kinase_dom"/>
</dbReference>
<dbReference type="VEuPathDB" id="TriTrypDB:BSAL_53115"/>
<comment type="catalytic activity">
    <reaction evidence="8">
        <text>L-seryl-[protein] + ATP = O-phospho-L-seryl-[protein] + ADP + H(+)</text>
        <dbReference type="Rhea" id="RHEA:17989"/>
        <dbReference type="Rhea" id="RHEA-COMP:9863"/>
        <dbReference type="Rhea" id="RHEA-COMP:11604"/>
        <dbReference type="ChEBI" id="CHEBI:15378"/>
        <dbReference type="ChEBI" id="CHEBI:29999"/>
        <dbReference type="ChEBI" id="CHEBI:30616"/>
        <dbReference type="ChEBI" id="CHEBI:83421"/>
        <dbReference type="ChEBI" id="CHEBI:456216"/>
        <dbReference type="EC" id="2.7.11.1"/>
    </reaction>
</comment>
<keyword evidence="5 11" id="KW-0418">Kinase</keyword>
<dbReference type="GO" id="GO:0004674">
    <property type="term" value="F:protein serine/threonine kinase activity"/>
    <property type="evidence" value="ECO:0007669"/>
    <property type="project" value="UniProtKB-KW"/>
</dbReference>
<dbReference type="Gene3D" id="3.30.200.20">
    <property type="entry name" value="Phosphorylase Kinase, domain 1"/>
    <property type="match status" value="1"/>
</dbReference>
<feature type="region of interest" description="Disordered" evidence="9">
    <location>
        <begin position="395"/>
        <end position="422"/>
    </location>
</feature>
<gene>
    <name evidence="11" type="ORF">BSAL_53115</name>
</gene>
<evidence type="ECO:0000313" key="12">
    <source>
        <dbReference type="Proteomes" id="UP000051952"/>
    </source>
</evidence>
<dbReference type="Gene3D" id="1.10.510.10">
    <property type="entry name" value="Transferase(Phosphotransferase) domain 1"/>
    <property type="match status" value="3"/>
</dbReference>
<dbReference type="SUPFAM" id="SSF56112">
    <property type="entry name" value="Protein kinase-like (PK-like)"/>
    <property type="match status" value="2"/>
</dbReference>
<organism evidence="11 12">
    <name type="scientific">Bodo saltans</name>
    <name type="common">Flagellated protozoan</name>
    <dbReference type="NCBI Taxonomy" id="75058"/>
    <lineage>
        <taxon>Eukaryota</taxon>
        <taxon>Discoba</taxon>
        <taxon>Euglenozoa</taxon>
        <taxon>Kinetoplastea</taxon>
        <taxon>Metakinetoplastina</taxon>
        <taxon>Eubodonida</taxon>
        <taxon>Bodonidae</taxon>
        <taxon>Bodo</taxon>
    </lineage>
</organism>
<dbReference type="PANTHER" id="PTHR47634">
    <property type="entry name" value="PROTEIN KINASE DOMAIN-CONTAINING PROTEIN-RELATED"/>
    <property type="match status" value="1"/>
</dbReference>
<comment type="catalytic activity">
    <reaction evidence="7">
        <text>L-threonyl-[protein] + ATP = O-phospho-L-threonyl-[protein] + ADP + H(+)</text>
        <dbReference type="Rhea" id="RHEA:46608"/>
        <dbReference type="Rhea" id="RHEA-COMP:11060"/>
        <dbReference type="Rhea" id="RHEA-COMP:11605"/>
        <dbReference type="ChEBI" id="CHEBI:15378"/>
        <dbReference type="ChEBI" id="CHEBI:30013"/>
        <dbReference type="ChEBI" id="CHEBI:30616"/>
        <dbReference type="ChEBI" id="CHEBI:61977"/>
        <dbReference type="ChEBI" id="CHEBI:456216"/>
        <dbReference type="EC" id="2.7.11.1"/>
    </reaction>
</comment>
<proteinExistence type="predicted"/>
<evidence type="ECO:0000256" key="3">
    <source>
        <dbReference type="ARBA" id="ARBA00022679"/>
    </source>
</evidence>
<feature type="domain" description="Protein kinase" evidence="10">
    <location>
        <begin position="288"/>
        <end position="945"/>
    </location>
</feature>
<evidence type="ECO:0000256" key="9">
    <source>
        <dbReference type="SAM" id="MobiDB-lite"/>
    </source>
</evidence>
<accession>A0A0S4INI4</accession>
<feature type="compositionally biased region" description="Polar residues" evidence="9">
    <location>
        <begin position="575"/>
        <end position="586"/>
    </location>
</feature>
<evidence type="ECO:0000256" key="5">
    <source>
        <dbReference type="ARBA" id="ARBA00022777"/>
    </source>
</evidence>
<feature type="region of interest" description="Disordered" evidence="9">
    <location>
        <begin position="575"/>
        <end position="616"/>
    </location>
</feature>
<feature type="region of interest" description="Disordered" evidence="9">
    <location>
        <begin position="1"/>
        <end position="61"/>
    </location>
</feature>
<dbReference type="AlphaFoldDB" id="A0A0S4INI4"/>
<dbReference type="InterPro" id="IPR008271">
    <property type="entry name" value="Ser/Thr_kinase_AS"/>
</dbReference>
<dbReference type="PROSITE" id="PS00108">
    <property type="entry name" value="PROTEIN_KINASE_ST"/>
    <property type="match status" value="1"/>
</dbReference>
<dbReference type="GO" id="GO:0050684">
    <property type="term" value="P:regulation of mRNA processing"/>
    <property type="evidence" value="ECO:0007669"/>
    <property type="project" value="TreeGrafter"/>
</dbReference>
<evidence type="ECO:0000256" key="6">
    <source>
        <dbReference type="ARBA" id="ARBA00022840"/>
    </source>
</evidence>
<evidence type="ECO:0000256" key="7">
    <source>
        <dbReference type="ARBA" id="ARBA00047899"/>
    </source>
</evidence>
<dbReference type="EMBL" id="CYKH01000107">
    <property type="protein sequence ID" value="CUE71358.1"/>
    <property type="molecule type" value="Genomic_DNA"/>
</dbReference>
<dbReference type="InterPro" id="IPR011009">
    <property type="entry name" value="Kinase-like_dom_sf"/>
</dbReference>
<evidence type="ECO:0000256" key="8">
    <source>
        <dbReference type="ARBA" id="ARBA00048679"/>
    </source>
</evidence>
<evidence type="ECO:0000256" key="4">
    <source>
        <dbReference type="ARBA" id="ARBA00022741"/>
    </source>
</evidence>
<feature type="compositionally biased region" description="Low complexity" evidence="9">
    <location>
        <begin position="21"/>
        <end position="35"/>
    </location>
</feature>
<evidence type="ECO:0000313" key="11">
    <source>
        <dbReference type="EMBL" id="CUE71358.1"/>
    </source>
</evidence>
<evidence type="ECO:0000256" key="2">
    <source>
        <dbReference type="ARBA" id="ARBA00022527"/>
    </source>
</evidence>
<feature type="compositionally biased region" description="Polar residues" evidence="9">
    <location>
        <begin position="602"/>
        <end position="616"/>
    </location>
</feature>
<dbReference type="Proteomes" id="UP000051952">
    <property type="component" value="Unassembled WGS sequence"/>
</dbReference>
<feature type="compositionally biased region" description="Polar residues" evidence="9">
    <location>
        <begin position="404"/>
        <end position="419"/>
    </location>
</feature>
<dbReference type="PROSITE" id="PS50011">
    <property type="entry name" value="PROTEIN_KINASE_DOM"/>
    <property type="match status" value="1"/>
</dbReference>
<dbReference type="PANTHER" id="PTHR47634:SF9">
    <property type="entry name" value="PROTEIN KINASE DOMAIN-CONTAINING PROTEIN-RELATED"/>
    <property type="match status" value="1"/>
</dbReference>
<dbReference type="GO" id="GO:0000245">
    <property type="term" value="P:spliceosomal complex assembly"/>
    <property type="evidence" value="ECO:0007669"/>
    <property type="project" value="TreeGrafter"/>
</dbReference>
<dbReference type="GO" id="GO:0005524">
    <property type="term" value="F:ATP binding"/>
    <property type="evidence" value="ECO:0007669"/>
    <property type="project" value="UniProtKB-KW"/>
</dbReference>
<keyword evidence="4" id="KW-0547">Nucleotide-binding</keyword>
<dbReference type="SMART" id="SM00220">
    <property type="entry name" value="S_TKc"/>
    <property type="match status" value="1"/>
</dbReference>
<dbReference type="InterPro" id="IPR051334">
    <property type="entry name" value="SRPK"/>
</dbReference>
<keyword evidence="3" id="KW-0808">Transferase</keyword>
<feature type="compositionally biased region" description="Low complexity" evidence="9">
    <location>
        <begin position="589"/>
        <end position="601"/>
    </location>
</feature>